<dbReference type="InterPro" id="IPR039058">
    <property type="entry name" value="Yippee_fam"/>
</dbReference>
<organism evidence="2 3">
    <name type="scientific">Intoshia linei</name>
    <dbReference type="NCBI Taxonomy" id="1819745"/>
    <lineage>
        <taxon>Eukaryota</taxon>
        <taxon>Metazoa</taxon>
        <taxon>Spiralia</taxon>
        <taxon>Lophotrochozoa</taxon>
        <taxon>Mesozoa</taxon>
        <taxon>Orthonectida</taxon>
        <taxon>Rhopaluridae</taxon>
        <taxon>Intoshia</taxon>
    </lineage>
</organism>
<keyword evidence="3" id="KW-1185">Reference proteome</keyword>
<reference evidence="2 3" key="1">
    <citation type="submission" date="2016-04" db="EMBL/GenBank/DDBJ databases">
        <title>The genome of Intoshia linei affirms orthonectids as highly simplified spiralians.</title>
        <authorList>
            <person name="Mikhailov K.V."/>
            <person name="Slusarev G.S."/>
            <person name="Nikitin M.A."/>
            <person name="Logacheva M.D."/>
            <person name="Penin A."/>
            <person name="Aleoshin V."/>
            <person name="Panchin Y.V."/>
        </authorList>
    </citation>
    <scope>NUCLEOTIDE SEQUENCE [LARGE SCALE GENOMIC DNA]</scope>
    <source>
        <strain evidence="2">Intl2013</strain>
        <tissue evidence="2">Whole animal</tissue>
    </source>
</reference>
<dbReference type="InterPro" id="IPR034751">
    <property type="entry name" value="Yippee"/>
</dbReference>
<comment type="caution">
    <text evidence="2">The sequence shown here is derived from an EMBL/GenBank/DDBJ whole genome shotgun (WGS) entry which is preliminary data.</text>
</comment>
<evidence type="ECO:0000313" key="2">
    <source>
        <dbReference type="EMBL" id="OAF66953.1"/>
    </source>
</evidence>
<accession>A0A177B008</accession>
<evidence type="ECO:0000259" key="1">
    <source>
        <dbReference type="PROSITE" id="PS51792"/>
    </source>
</evidence>
<dbReference type="OrthoDB" id="6407410at2759"/>
<evidence type="ECO:0000313" key="3">
    <source>
        <dbReference type="Proteomes" id="UP000078046"/>
    </source>
</evidence>
<dbReference type="AlphaFoldDB" id="A0A177B008"/>
<feature type="non-terminal residue" evidence="2">
    <location>
        <position position="57"/>
    </location>
</feature>
<feature type="domain" description="Yippee" evidence="1">
    <location>
        <begin position="13"/>
        <end position="57"/>
    </location>
</feature>
<gene>
    <name evidence="2" type="ORF">A3Q56_05287</name>
</gene>
<dbReference type="EMBL" id="LWCA01000784">
    <property type="protein sequence ID" value="OAF66953.1"/>
    <property type="molecule type" value="Genomic_DNA"/>
</dbReference>
<sequence>MGKLFLSNIGGKRIYCCASCDTPLTNQTELMSTRFTGSTGRAYLFKNAVNIVFSNIE</sequence>
<proteinExistence type="predicted"/>
<dbReference type="PROSITE" id="PS51792">
    <property type="entry name" value="YIPPEE"/>
    <property type="match status" value="1"/>
</dbReference>
<dbReference type="PANTHER" id="PTHR13848">
    <property type="entry name" value="PROTEIN YIPPEE-LIKE CG15309-RELATED"/>
    <property type="match status" value="1"/>
</dbReference>
<dbReference type="Proteomes" id="UP000078046">
    <property type="component" value="Unassembled WGS sequence"/>
</dbReference>
<name>A0A177B008_9BILA</name>
<protein>
    <recommendedName>
        <fullName evidence="1">Yippee domain-containing protein</fullName>
    </recommendedName>
</protein>